<dbReference type="CDD" id="cd00190">
    <property type="entry name" value="Tryp_SPc"/>
    <property type="match status" value="1"/>
</dbReference>
<evidence type="ECO:0000256" key="5">
    <source>
        <dbReference type="ARBA" id="ARBA00022801"/>
    </source>
</evidence>
<evidence type="ECO:0000256" key="7">
    <source>
        <dbReference type="ARBA" id="ARBA00023145"/>
    </source>
</evidence>
<dbReference type="SMART" id="SM00020">
    <property type="entry name" value="Tryp_SPc"/>
    <property type="match status" value="1"/>
</dbReference>
<dbReference type="PROSITE" id="PS50240">
    <property type="entry name" value="TRYPSIN_DOM"/>
    <property type="match status" value="1"/>
</dbReference>
<keyword evidence="16" id="KW-1185">Reference proteome</keyword>
<comment type="caution">
    <text evidence="15">The sequence shown here is derived from an EMBL/GenBank/DDBJ whole genome shotgun (WGS) entry which is preliminary data.</text>
</comment>
<keyword evidence="7" id="KW-0865">Zymogen</keyword>
<dbReference type="FunFam" id="2.40.10.10:FF:000146">
    <property type="entry name" value="Serine protease 53"/>
    <property type="match status" value="1"/>
</dbReference>
<dbReference type="Gene3D" id="3.30.1640.30">
    <property type="match status" value="1"/>
</dbReference>
<protein>
    <recommendedName>
        <fullName evidence="12">CLIP domain-containing serine protease</fullName>
        <ecNumber evidence="11">3.4.21.-</ecNumber>
    </recommendedName>
</protein>
<evidence type="ECO:0000256" key="4">
    <source>
        <dbReference type="ARBA" id="ARBA00022729"/>
    </source>
</evidence>
<dbReference type="AlphaFoldDB" id="A0ABD1D434"/>
<dbReference type="PROSITE" id="PS00134">
    <property type="entry name" value="TRYPSIN_HIS"/>
    <property type="match status" value="1"/>
</dbReference>
<sequence>MEHFKWYKEFRSLNSFNVRNSFWLVTVSTQNLAAGESCRTPGGNPGRCTLVLQCPFVHQLLKDVKTGRDNQYVMSFKCGAESGTKKPLVCCPELASSQQCGSLTMSDNIVGGEETELDEYPWVAALAYSNGRDSKFQCGGSLISDRYVVTAAHCFKSNSKWKLDFVRLGEWDLDASPDCKVDSAGELLCNELHQDFGVSKVIMHEKFSHSNRNKQNDIAILKLDGQAPTTRSIAPICVPTQEMVDGLDIERTRFDVAGWGLTEERVKSKRKLKVDLPGQNISSCMKAFRMDSSFFTDSQLCVGGEKGKDSCRGDSGGPLMAVMQNRWHLVGVVSFGSYYCGTKDVPAIYTRVGSYLGWVAGKIELESRGD</sequence>
<keyword evidence="9" id="KW-0325">Glycoprotein</keyword>
<proteinExistence type="inferred from homology"/>
<dbReference type="Proteomes" id="UP001562425">
    <property type="component" value="Unassembled WGS sequence"/>
</dbReference>
<feature type="domain" description="Clip" evidence="14">
    <location>
        <begin position="37"/>
        <end position="91"/>
    </location>
</feature>
<evidence type="ECO:0000256" key="8">
    <source>
        <dbReference type="ARBA" id="ARBA00023157"/>
    </source>
</evidence>
<dbReference type="InterPro" id="IPR022700">
    <property type="entry name" value="CLIP"/>
</dbReference>
<name>A0ABD1D434_CULPP</name>
<dbReference type="InterPro" id="IPR009003">
    <property type="entry name" value="Peptidase_S1_PA"/>
</dbReference>
<evidence type="ECO:0000313" key="16">
    <source>
        <dbReference type="Proteomes" id="UP001562425"/>
    </source>
</evidence>
<dbReference type="EC" id="3.4.21.-" evidence="11"/>
<dbReference type="PROSITE" id="PS51888">
    <property type="entry name" value="CLIP"/>
    <property type="match status" value="1"/>
</dbReference>
<evidence type="ECO:0000256" key="12">
    <source>
        <dbReference type="RuleBase" id="RU366078"/>
    </source>
</evidence>
<keyword evidence="5 11" id="KW-0378">Hydrolase</keyword>
<comment type="domain">
    <text evidence="12">The clip domain consists of 35-55 residues which are 'knitted' together usually by 3 conserved disulfide bonds forming a clip-like compact structure.</text>
</comment>
<evidence type="ECO:0000259" key="14">
    <source>
        <dbReference type="PROSITE" id="PS51888"/>
    </source>
</evidence>
<evidence type="ECO:0000256" key="1">
    <source>
        <dbReference type="ARBA" id="ARBA00004613"/>
    </source>
</evidence>
<dbReference type="Pfam" id="PF00089">
    <property type="entry name" value="Trypsin"/>
    <property type="match status" value="1"/>
</dbReference>
<evidence type="ECO:0000259" key="13">
    <source>
        <dbReference type="PROSITE" id="PS50240"/>
    </source>
</evidence>
<dbReference type="GO" id="GO:0006508">
    <property type="term" value="P:proteolysis"/>
    <property type="evidence" value="ECO:0007669"/>
    <property type="project" value="UniProtKB-KW"/>
</dbReference>
<dbReference type="Gene3D" id="2.40.10.10">
    <property type="entry name" value="Trypsin-like serine proteases"/>
    <property type="match status" value="2"/>
</dbReference>
<dbReference type="SUPFAM" id="SSF50494">
    <property type="entry name" value="Trypsin-like serine proteases"/>
    <property type="match status" value="1"/>
</dbReference>
<gene>
    <name evidence="15" type="ORF">pipiens_011993</name>
</gene>
<comment type="subcellular location">
    <subcellularLocation>
        <location evidence="1 12">Secreted</location>
    </subcellularLocation>
</comment>
<evidence type="ECO:0000256" key="6">
    <source>
        <dbReference type="ARBA" id="ARBA00022825"/>
    </source>
</evidence>
<evidence type="ECO:0000256" key="11">
    <source>
        <dbReference type="RuleBase" id="RU363034"/>
    </source>
</evidence>
<comment type="similarity">
    <text evidence="10 12">Belongs to the peptidase S1 family. CLIP subfamily.</text>
</comment>
<evidence type="ECO:0000256" key="3">
    <source>
        <dbReference type="ARBA" id="ARBA00022670"/>
    </source>
</evidence>
<dbReference type="PANTHER" id="PTHR24256">
    <property type="entry name" value="TRYPTASE-RELATED"/>
    <property type="match status" value="1"/>
</dbReference>
<organism evidence="15 16">
    <name type="scientific">Culex pipiens pipiens</name>
    <name type="common">Northern house mosquito</name>
    <dbReference type="NCBI Taxonomy" id="38569"/>
    <lineage>
        <taxon>Eukaryota</taxon>
        <taxon>Metazoa</taxon>
        <taxon>Ecdysozoa</taxon>
        <taxon>Arthropoda</taxon>
        <taxon>Hexapoda</taxon>
        <taxon>Insecta</taxon>
        <taxon>Pterygota</taxon>
        <taxon>Neoptera</taxon>
        <taxon>Endopterygota</taxon>
        <taxon>Diptera</taxon>
        <taxon>Nematocera</taxon>
        <taxon>Culicoidea</taxon>
        <taxon>Culicidae</taxon>
        <taxon>Culicinae</taxon>
        <taxon>Culicini</taxon>
        <taxon>Culex</taxon>
        <taxon>Culex</taxon>
    </lineage>
</organism>
<keyword evidence="6 11" id="KW-0720">Serine protease</keyword>
<dbReference type="InterPro" id="IPR038565">
    <property type="entry name" value="CLIP_sf"/>
</dbReference>
<dbReference type="Pfam" id="PF12032">
    <property type="entry name" value="CLIP"/>
    <property type="match status" value="1"/>
</dbReference>
<dbReference type="GO" id="GO:0005576">
    <property type="term" value="C:extracellular region"/>
    <property type="evidence" value="ECO:0007669"/>
    <property type="project" value="UniProtKB-SubCell"/>
</dbReference>
<feature type="domain" description="Peptidase S1" evidence="13">
    <location>
        <begin position="109"/>
        <end position="364"/>
    </location>
</feature>
<keyword evidence="8" id="KW-1015">Disulfide bond</keyword>
<evidence type="ECO:0000256" key="2">
    <source>
        <dbReference type="ARBA" id="ARBA00022525"/>
    </source>
</evidence>
<dbReference type="InterPro" id="IPR001314">
    <property type="entry name" value="Peptidase_S1A"/>
</dbReference>
<evidence type="ECO:0000313" key="15">
    <source>
        <dbReference type="EMBL" id="KAL1394388.1"/>
    </source>
</evidence>
<keyword evidence="2 12" id="KW-0964">Secreted</keyword>
<evidence type="ECO:0000256" key="10">
    <source>
        <dbReference type="ARBA" id="ARBA00024195"/>
    </source>
</evidence>
<dbReference type="InterPro" id="IPR043504">
    <property type="entry name" value="Peptidase_S1_PA_chymotrypsin"/>
</dbReference>
<dbReference type="PRINTS" id="PR00722">
    <property type="entry name" value="CHYMOTRYPSIN"/>
</dbReference>
<dbReference type="InterPro" id="IPR051487">
    <property type="entry name" value="Ser/Thr_Proteases_Immune/Dev"/>
</dbReference>
<keyword evidence="4" id="KW-0732">Signal</keyword>
<accession>A0ABD1D434</accession>
<dbReference type="InterPro" id="IPR033116">
    <property type="entry name" value="TRYPSIN_SER"/>
</dbReference>
<dbReference type="EMBL" id="JBEHCU010007620">
    <property type="protein sequence ID" value="KAL1394388.1"/>
    <property type="molecule type" value="Genomic_DNA"/>
</dbReference>
<dbReference type="PROSITE" id="PS00135">
    <property type="entry name" value="TRYPSIN_SER"/>
    <property type="match status" value="1"/>
</dbReference>
<reference evidence="15 16" key="1">
    <citation type="submission" date="2024-05" db="EMBL/GenBank/DDBJ databases">
        <title>Culex pipiens pipiens assembly and annotation.</title>
        <authorList>
            <person name="Alout H."/>
            <person name="Durand T."/>
        </authorList>
    </citation>
    <scope>NUCLEOTIDE SEQUENCE [LARGE SCALE GENOMIC DNA]</scope>
    <source>
        <strain evidence="15">HA-2024</strain>
        <tissue evidence="15">Whole body</tissue>
    </source>
</reference>
<keyword evidence="3 11" id="KW-0645">Protease</keyword>
<evidence type="ECO:0000256" key="9">
    <source>
        <dbReference type="ARBA" id="ARBA00023180"/>
    </source>
</evidence>
<dbReference type="SMART" id="SM00680">
    <property type="entry name" value="CLIP"/>
    <property type="match status" value="1"/>
</dbReference>
<dbReference type="InterPro" id="IPR001254">
    <property type="entry name" value="Trypsin_dom"/>
</dbReference>
<dbReference type="InterPro" id="IPR018114">
    <property type="entry name" value="TRYPSIN_HIS"/>
</dbReference>
<dbReference type="GO" id="GO:0004252">
    <property type="term" value="F:serine-type endopeptidase activity"/>
    <property type="evidence" value="ECO:0007669"/>
    <property type="project" value="UniProtKB-UniRule"/>
</dbReference>